<dbReference type="Gene3D" id="3.40.50.1820">
    <property type="entry name" value="alpha/beta hydrolase"/>
    <property type="match status" value="1"/>
</dbReference>
<feature type="active site" evidence="1">
    <location>
        <position position="288"/>
    </location>
</feature>
<dbReference type="GO" id="GO:0004414">
    <property type="term" value="F:homoserine O-acetyltransferase activity"/>
    <property type="evidence" value="ECO:0007669"/>
    <property type="project" value="UniProtKB-EC"/>
</dbReference>
<dbReference type="NCBIfam" id="NF005757">
    <property type="entry name" value="PRK07581.1"/>
    <property type="match status" value="1"/>
</dbReference>
<keyword evidence="4" id="KW-1185">Reference proteome</keyword>
<reference evidence="3 4" key="1">
    <citation type="submission" date="2020-07" db="EMBL/GenBank/DDBJ databases">
        <title>Sequencing the genomes of 1000 actinobacteria strains.</title>
        <authorList>
            <person name="Klenk H.-P."/>
        </authorList>
    </citation>
    <scope>NUCLEOTIDE SEQUENCE [LARGE SCALE GENOMIC DNA]</scope>
    <source>
        <strain evidence="3 4">DSM 100723</strain>
    </source>
</reference>
<dbReference type="InterPro" id="IPR029058">
    <property type="entry name" value="AB_hydrolase_fold"/>
</dbReference>
<proteinExistence type="predicted"/>
<evidence type="ECO:0000259" key="2">
    <source>
        <dbReference type="Pfam" id="PF00561"/>
    </source>
</evidence>
<feature type="domain" description="AB hydrolase-1" evidence="2">
    <location>
        <begin position="67"/>
        <end position="257"/>
    </location>
</feature>
<dbReference type="PANTHER" id="PTHR32268">
    <property type="entry name" value="HOMOSERINE O-ACETYLTRANSFERASE"/>
    <property type="match status" value="1"/>
</dbReference>
<feature type="active site" description="Nucleophile" evidence="1">
    <location>
        <position position="134"/>
    </location>
</feature>
<dbReference type="PANTHER" id="PTHR32268:SF15">
    <property type="entry name" value="HOMOSERINE ACETYLTRANSFERASE FAMILY PROTEIN (AFU_ORTHOLOGUE AFUA_1G15350)"/>
    <property type="match status" value="1"/>
</dbReference>
<accession>A0A7W3P5L1</accession>
<dbReference type="SUPFAM" id="SSF53474">
    <property type="entry name" value="alpha/beta-Hydrolases"/>
    <property type="match status" value="1"/>
</dbReference>
<evidence type="ECO:0000256" key="1">
    <source>
        <dbReference type="PIRSR" id="PIRSR000443-1"/>
    </source>
</evidence>
<keyword evidence="3" id="KW-0808">Transferase</keyword>
<comment type="caution">
    <text evidence="3">The sequence shown here is derived from an EMBL/GenBank/DDBJ whole genome shotgun (WGS) entry which is preliminary data.</text>
</comment>
<dbReference type="Pfam" id="PF00561">
    <property type="entry name" value="Abhydrolase_1"/>
    <property type="match status" value="1"/>
</dbReference>
<dbReference type="InterPro" id="IPR008220">
    <property type="entry name" value="HAT_MetX-like"/>
</dbReference>
<organism evidence="3 4">
    <name type="scientific">Microlunatus kandeliicorticis</name>
    <dbReference type="NCBI Taxonomy" id="1759536"/>
    <lineage>
        <taxon>Bacteria</taxon>
        <taxon>Bacillati</taxon>
        <taxon>Actinomycetota</taxon>
        <taxon>Actinomycetes</taxon>
        <taxon>Propionibacteriales</taxon>
        <taxon>Propionibacteriaceae</taxon>
        <taxon>Microlunatus</taxon>
    </lineage>
</organism>
<dbReference type="Proteomes" id="UP000523079">
    <property type="component" value="Unassembled WGS sequence"/>
</dbReference>
<dbReference type="InterPro" id="IPR000073">
    <property type="entry name" value="AB_hydrolase_1"/>
</dbReference>
<dbReference type="PIRSF" id="PIRSF000443">
    <property type="entry name" value="Homoser_Ac_trans"/>
    <property type="match status" value="1"/>
</dbReference>
<feature type="active site" evidence="1">
    <location>
        <position position="317"/>
    </location>
</feature>
<keyword evidence="3" id="KW-0012">Acyltransferase</keyword>
<dbReference type="EC" id="2.3.1.31" evidence="3"/>
<gene>
    <name evidence="3" type="ORF">FHX74_001706</name>
</gene>
<sequence>MTWPTDTGSFALGDLPVEHGGVIRDARLGWATHGTLNAARDNVIVYPCSYGATHDDLAWLIGPDGVLDPTRWFVIIPDMFGNGISSSPGRSGPDEPDDPDYPALVTMADNVRAQHRLLTEVFGVTEVACAYGFSMGAGQAYHWAALYPDLVRRAIVVCGSARTAVHNRVFLSGLLRVLEAAPEHLGDGRFSAEPTRAVRAFAHVYAGWGLSQDFYREGLYETALGAPDLETFLRTDWEDSFSTSRAANLYAQALTWSAADISAGHGSDLPAALASIRASVLLLPGSTDLYFRVADNEAELPFLRDGRLEPIPSIWGHRAGSPAGNPEDLAFLTRHVRDWLDRDPAPR</sequence>
<dbReference type="RefSeq" id="WP_220483602.1">
    <property type="nucleotide sequence ID" value="NZ_JACGWT010000002.1"/>
</dbReference>
<dbReference type="AlphaFoldDB" id="A0A7W3P5L1"/>
<protein>
    <submittedName>
        <fullName evidence="3">Homoserine O-acetyltransferase</fullName>
        <ecNumber evidence="3">2.3.1.31</ecNumber>
    </submittedName>
</protein>
<evidence type="ECO:0000313" key="3">
    <source>
        <dbReference type="EMBL" id="MBA8794101.1"/>
    </source>
</evidence>
<name>A0A7W3P5L1_9ACTN</name>
<dbReference type="EMBL" id="JACGWT010000002">
    <property type="protein sequence ID" value="MBA8794101.1"/>
    <property type="molecule type" value="Genomic_DNA"/>
</dbReference>
<evidence type="ECO:0000313" key="4">
    <source>
        <dbReference type="Proteomes" id="UP000523079"/>
    </source>
</evidence>